<dbReference type="EMBL" id="LSTQ01000012">
    <property type="protein sequence ID" value="OAH29710.1"/>
    <property type="molecule type" value="Genomic_DNA"/>
</dbReference>
<dbReference type="RefSeq" id="WP_066839516.1">
    <property type="nucleotide sequence ID" value="NZ_LSTQ01000012.1"/>
</dbReference>
<gene>
    <name evidence="2" type="ORF">AYJ05_09995</name>
</gene>
<organism evidence="2 3">
    <name type="scientific">Corynebacterium stationis</name>
    <dbReference type="NCBI Taxonomy" id="1705"/>
    <lineage>
        <taxon>Bacteria</taxon>
        <taxon>Bacillati</taxon>
        <taxon>Actinomycetota</taxon>
        <taxon>Actinomycetes</taxon>
        <taxon>Mycobacteriales</taxon>
        <taxon>Corynebacteriaceae</taxon>
        <taxon>Corynebacterium</taxon>
    </lineage>
</organism>
<keyword evidence="1" id="KW-0812">Transmembrane</keyword>
<keyword evidence="1" id="KW-1133">Transmembrane helix</keyword>
<sequence>MYNPDISVKTYLVISLVFAALFTASVVAIGSPVFNWFFGMVAIATALMAIAQSWLDHRASRA</sequence>
<dbReference type="Proteomes" id="UP000076947">
    <property type="component" value="Unassembled WGS sequence"/>
</dbReference>
<reference evidence="3" key="1">
    <citation type="submission" date="2016-02" db="EMBL/GenBank/DDBJ databases">
        <authorList>
            <person name="Kaur G."/>
            <person name="Nair G.R."/>
            <person name="Mayilraj S."/>
        </authorList>
    </citation>
    <scope>NUCLEOTIDE SEQUENCE [LARGE SCALE GENOMIC DNA]</scope>
    <source>
        <strain evidence="3">GA-15</strain>
    </source>
</reference>
<name>A0A177ILN4_9CORY</name>
<feature type="transmembrane region" description="Helical" evidence="1">
    <location>
        <begin position="36"/>
        <end position="55"/>
    </location>
</feature>
<accession>A0A177ILN4</accession>
<proteinExistence type="predicted"/>
<dbReference type="AlphaFoldDB" id="A0A177ILN4"/>
<feature type="transmembrane region" description="Helical" evidence="1">
    <location>
        <begin position="12"/>
        <end position="30"/>
    </location>
</feature>
<evidence type="ECO:0000313" key="3">
    <source>
        <dbReference type="Proteomes" id="UP000076947"/>
    </source>
</evidence>
<evidence type="ECO:0000313" key="2">
    <source>
        <dbReference type="EMBL" id="OAH29710.1"/>
    </source>
</evidence>
<keyword evidence="3" id="KW-1185">Reference proteome</keyword>
<protein>
    <submittedName>
        <fullName evidence="2">Uncharacterized protein</fullName>
    </submittedName>
</protein>
<keyword evidence="1" id="KW-0472">Membrane</keyword>
<comment type="caution">
    <text evidence="2">The sequence shown here is derived from an EMBL/GenBank/DDBJ whole genome shotgun (WGS) entry which is preliminary data.</text>
</comment>
<evidence type="ECO:0000256" key="1">
    <source>
        <dbReference type="SAM" id="Phobius"/>
    </source>
</evidence>